<comment type="caution">
    <text evidence="1">The sequence shown here is derived from an EMBL/GenBank/DDBJ whole genome shotgun (WGS) entry which is preliminary data.</text>
</comment>
<protein>
    <submittedName>
        <fullName evidence="1">Uncharacterized protein</fullName>
    </submittedName>
</protein>
<feature type="non-terminal residue" evidence="1">
    <location>
        <position position="1"/>
    </location>
</feature>
<organism evidence="1">
    <name type="scientific">marine sediment metagenome</name>
    <dbReference type="NCBI Taxonomy" id="412755"/>
    <lineage>
        <taxon>unclassified sequences</taxon>
        <taxon>metagenomes</taxon>
        <taxon>ecological metagenomes</taxon>
    </lineage>
</organism>
<dbReference type="AlphaFoldDB" id="A0A0F9DPI8"/>
<proteinExistence type="predicted"/>
<name>A0A0F9DPI8_9ZZZZ</name>
<reference evidence="1" key="1">
    <citation type="journal article" date="2015" name="Nature">
        <title>Complex archaea that bridge the gap between prokaryotes and eukaryotes.</title>
        <authorList>
            <person name="Spang A."/>
            <person name="Saw J.H."/>
            <person name="Jorgensen S.L."/>
            <person name="Zaremba-Niedzwiedzka K."/>
            <person name="Martijn J."/>
            <person name="Lind A.E."/>
            <person name="van Eijk R."/>
            <person name="Schleper C."/>
            <person name="Guy L."/>
            <person name="Ettema T.J."/>
        </authorList>
    </citation>
    <scope>NUCLEOTIDE SEQUENCE</scope>
</reference>
<accession>A0A0F9DPI8</accession>
<sequence length="55" mass="6176">LLAGQTLYRVPVLANSPLEIDLGITLGAFQALALDYDGVNEAWRTTWRYRVVKRA</sequence>
<gene>
    <name evidence="1" type="ORF">LCGC14_2252610</name>
</gene>
<evidence type="ECO:0000313" key="1">
    <source>
        <dbReference type="EMBL" id="KKL55716.1"/>
    </source>
</evidence>
<dbReference type="EMBL" id="LAZR01030743">
    <property type="protein sequence ID" value="KKL55716.1"/>
    <property type="molecule type" value="Genomic_DNA"/>
</dbReference>